<evidence type="ECO:0000313" key="14">
    <source>
        <dbReference type="Proteomes" id="UP000012174"/>
    </source>
</evidence>
<dbReference type="GO" id="GO:0015078">
    <property type="term" value="F:proton transmembrane transporter activity"/>
    <property type="evidence" value="ECO:0007669"/>
    <property type="project" value="InterPro"/>
</dbReference>
<dbReference type="InterPro" id="IPR008386">
    <property type="entry name" value="ATP_synth_F0_esu_mt"/>
</dbReference>
<keyword evidence="9" id="KW-0472">Membrane</keyword>
<name>M7TGL5_EUTLA</name>
<organism evidence="13 14">
    <name type="scientific">Eutypa lata (strain UCR-EL1)</name>
    <name type="common">Grapevine dieback disease fungus</name>
    <name type="synonym">Eutypa armeniacae</name>
    <dbReference type="NCBI Taxonomy" id="1287681"/>
    <lineage>
        <taxon>Eukaryota</taxon>
        <taxon>Fungi</taxon>
        <taxon>Dikarya</taxon>
        <taxon>Ascomycota</taxon>
        <taxon>Pezizomycotina</taxon>
        <taxon>Sordariomycetes</taxon>
        <taxon>Xylariomycetidae</taxon>
        <taxon>Xylariales</taxon>
        <taxon>Diatrypaceae</taxon>
        <taxon>Eutypa</taxon>
    </lineage>
</organism>
<evidence type="ECO:0000256" key="8">
    <source>
        <dbReference type="ARBA" id="ARBA00023128"/>
    </source>
</evidence>
<evidence type="ECO:0000256" key="3">
    <source>
        <dbReference type="ARBA" id="ARBA00022448"/>
    </source>
</evidence>
<dbReference type="KEGG" id="ela:UCREL1_7149"/>
<evidence type="ECO:0000256" key="1">
    <source>
        <dbReference type="ARBA" id="ARBA00004273"/>
    </source>
</evidence>
<keyword evidence="6 11" id="KW-0999">Mitochondrion inner membrane</keyword>
<sequence>MSATSGVNVLRYSALAFGVFYGFTHQRSISATQRAAAAQKEYEHKQHLIEQARAEYNKSKNPAPASTQKSGLNQDPMDPKFDLEAYFNALMEQKP</sequence>
<reference evidence="14" key="1">
    <citation type="journal article" date="2013" name="Genome Announc.">
        <title>Draft genome sequence of the grapevine dieback fungus Eutypa lata UCR-EL1.</title>
        <authorList>
            <person name="Blanco-Ulate B."/>
            <person name="Rolshausen P.E."/>
            <person name="Cantu D."/>
        </authorList>
    </citation>
    <scope>NUCLEOTIDE SEQUENCE [LARGE SCALE GENOMIC DNA]</scope>
    <source>
        <strain evidence="14">UCR-EL1</strain>
    </source>
</reference>
<evidence type="ECO:0000256" key="5">
    <source>
        <dbReference type="ARBA" id="ARBA00022781"/>
    </source>
</evidence>
<keyword evidence="14" id="KW-1185">Reference proteome</keyword>
<accession>M7TGL5</accession>
<comment type="subcellular location">
    <subcellularLocation>
        <location evidence="1 11">Mitochondrion inner membrane</location>
    </subcellularLocation>
</comment>
<protein>
    <recommendedName>
        <fullName evidence="11">ATP synthase F(0) complex subunit e, mitochondrial</fullName>
    </recommendedName>
</protein>
<feature type="region of interest" description="Disordered" evidence="12">
    <location>
        <begin position="40"/>
        <end position="78"/>
    </location>
</feature>
<keyword evidence="4 11" id="KW-0138">CF(0)</keyword>
<feature type="compositionally biased region" description="Basic and acidic residues" evidence="12">
    <location>
        <begin position="40"/>
        <end position="58"/>
    </location>
</feature>
<dbReference type="EMBL" id="KB706771">
    <property type="protein sequence ID" value="EMR65870.1"/>
    <property type="molecule type" value="Genomic_DNA"/>
</dbReference>
<evidence type="ECO:0000256" key="4">
    <source>
        <dbReference type="ARBA" id="ARBA00022547"/>
    </source>
</evidence>
<comment type="similarity">
    <text evidence="2 11">Belongs to the ATPase e subunit family.</text>
</comment>
<gene>
    <name evidence="13" type="ORF">UCREL1_7149</name>
</gene>
<evidence type="ECO:0000256" key="7">
    <source>
        <dbReference type="ARBA" id="ARBA00023065"/>
    </source>
</evidence>
<keyword evidence="10 11" id="KW-0066">ATP synthesis</keyword>
<evidence type="ECO:0000256" key="11">
    <source>
        <dbReference type="RuleBase" id="RU367005"/>
    </source>
</evidence>
<dbReference type="AlphaFoldDB" id="M7TGL5"/>
<keyword evidence="3 11" id="KW-0813">Transport</keyword>
<evidence type="ECO:0000256" key="10">
    <source>
        <dbReference type="ARBA" id="ARBA00023310"/>
    </source>
</evidence>
<dbReference type="STRING" id="1287681.M7TGL5"/>
<keyword evidence="5 11" id="KW-0375">Hydrogen ion transport</keyword>
<evidence type="ECO:0000256" key="12">
    <source>
        <dbReference type="SAM" id="MobiDB-lite"/>
    </source>
</evidence>
<evidence type="ECO:0000256" key="6">
    <source>
        <dbReference type="ARBA" id="ARBA00022792"/>
    </source>
</evidence>
<proteinExistence type="inferred from homology"/>
<keyword evidence="8 11" id="KW-0496">Mitochondrion</keyword>
<dbReference type="OrthoDB" id="2125027at2759"/>
<comment type="function">
    <text evidence="11">Subunit e, of the mitochondrial membrane ATP synthase complex (F(1)F(0) ATP synthase or Complex V) that produces ATP from ADP in the presence of a proton gradient across the membrane which is generated by electron transport complexes of the respiratory chain. ATP synthase complex consist of a soluble F(1) head domain - the catalytic core - and a membrane F(1) domain - the membrane proton channel. These two domains are linked by a central stalk rotating inside the F(1) region and a stationary peripheral stalk. During catalysis, ATP synthesis in the catalytic domain of F(1) is coupled via a rotary mechanism of the central stalk subunits to proton translocation. In vivo, can only synthesize ATP although its ATP hydrolase activity can be activated artificially in vitro. Part of the complex F(0) domain.</text>
</comment>
<evidence type="ECO:0000256" key="2">
    <source>
        <dbReference type="ARBA" id="ARBA00007333"/>
    </source>
</evidence>
<evidence type="ECO:0000256" key="9">
    <source>
        <dbReference type="ARBA" id="ARBA00023136"/>
    </source>
</evidence>
<dbReference type="eggNOG" id="ENOG502SDS3">
    <property type="taxonomic scope" value="Eukaryota"/>
</dbReference>
<comment type="subunit">
    <text evidence="11">F-type ATPases have 2 components, CF(1) - the catalytic core - and CF(0) - the membrane proton channel. CF(1) and CF(0) have multiple subunits.</text>
</comment>
<keyword evidence="7 11" id="KW-0406">Ion transport</keyword>
<dbReference type="GO" id="GO:0005743">
    <property type="term" value="C:mitochondrial inner membrane"/>
    <property type="evidence" value="ECO:0007669"/>
    <property type="project" value="UniProtKB-SubCell"/>
</dbReference>
<dbReference type="HOGENOM" id="CLU_159435_2_0_1"/>
<evidence type="ECO:0000313" key="13">
    <source>
        <dbReference type="EMBL" id="EMR65870.1"/>
    </source>
</evidence>
<feature type="compositionally biased region" description="Polar residues" evidence="12">
    <location>
        <begin position="64"/>
        <end position="73"/>
    </location>
</feature>
<dbReference type="GO" id="GO:0015986">
    <property type="term" value="P:proton motive force-driven ATP synthesis"/>
    <property type="evidence" value="ECO:0007669"/>
    <property type="project" value="InterPro"/>
</dbReference>
<dbReference type="Pfam" id="PF05680">
    <property type="entry name" value="ATP-synt_E"/>
    <property type="match status" value="1"/>
</dbReference>
<dbReference type="OMA" id="FYGLYHQ"/>
<dbReference type="Proteomes" id="UP000012174">
    <property type="component" value="Unassembled WGS sequence"/>
</dbReference>
<dbReference type="GO" id="GO:0045259">
    <property type="term" value="C:proton-transporting ATP synthase complex"/>
    <property type="evidence" value="ECO:0007669"/>
    <property type="project" value="UniProtKB-UniRule"/>
</dbReference>